<dbReference type="InterPro" id="IPR045967">
    <property type="entry name" value="HAM1-like_N"/>
</dbReference>
<dbReference type="Proteomes" id="UP000308652">
    <property type="component" value="Unassembled WGS sequence"/>
</dbReference>
<protein>
    <recommendedName>
        <fullName evidence="2">HAM1-like N-terminal domain-containing protein</fullName>
    </recommendedName>
</protein>
<feature type="region of interest" description="Disordered" evidence="1">
    <location>
        <begin position="78"/>
        <end position="98"/>
    </location>
</feature>
<feature type="domain" description="HAM1-like N-terminal" evidence="2">
    <location>
        <begin position="32"/>
        <end position="132"/>
    </location>
</feature>
<keyword evidence="4" id="KW-1185">Reference proteome</keyword>
<evidence type="ECO:0000313" key="4">
    <source>
        <dbReference type="Proteomes" id="UP000308652"/>
    </source>
</evidence>
<evidence type="ECO:0000313" key="3">
    <source>
        <dbReference type="EMBL" id="TFK35783.1"/>
    </source>
</evidence>
<dbReference type="OrthoDB" id="19394at2759"/>
<dbReference type="EMBL" id="ML213619">
    <property type="protein sequence ID" value="TFK35783.1"/>
    <property type="molecule type" value="Genomic_DNA"/>
</dbReference>
<dbReference type="Pfam" id="PF19343">
    <property type="entry name" value="HAM1_N"/>
    <property type="match status" value="1"/>
</dbReference>
<evidence type="ECO:0000259" key="2">
    <source>
        <dbReference type="Pfam" id="PF19343"/>
    </source>
</evidence>
<organism evidence="3 4">
    <name type="scientific">Crucibulum laeve</name>
    <dbReference type="NCBI Taxonomy" id="68775"/>
    <lineage>
        <taxon>Eukaryota</taxon>
        <taxon>Fungi</taxon>
        <taxon>Dikarya</taxon>
        <taxon>Basidiomycota</taxon>
        <taxon>Agaricomycotina</taxon>
        <taxon>Agaricomycetes</taxon>
        <taxon>Agaricomycetidae</taxon>
        <taxon>Agaricales</taxon>
        <taxon>Agaricineae</taxon>
        <taxon>Nidulariaceae</taxon>
        <taxon>Crucibulum</taxon>
    </lineage>
</organism>
<evidence type="ECO:0000256" key="1">
    <source>
        <dbReference type="SAM" id="MobiDB-lite"/>
    </source>
</evidence>
<name>A0A5C3LTR2_9AGAR</name>
<dbReference type="AlphaFoldDB" id="A0A5C3LTR2"/>
<accession>A0A5C3LTR2</accession>
<sequence length="149" mass="17356">MAPSSTLLTKLQIRNYKICVYRDTRPNPMPRLVNDSNAQYIVETSRWMVQERNTNELFQDLIWPTHDTGFSRVVQGCDPEDKEGEDDQKSAYRHPSSSLSLNHSQIRKLMIANVSFGIHRDLLADLSHISRDFLVFIEAVDRRYSKLKM</sequence>
<reference evidence="3 4" key="1">
    <citation type="journal article" date="2019" name="Nat. Ecol. Evol.">
        <title>Megaphylogeny resolves global patterns of mushroom evolution.</title>
        <authorList>
            <person name="Varga T."/>
            <person name="Krizsan K."/>
            <person name="Foldi C."/>
            <person name="Dima B."/>
            <person name="Sanchez-Garcia M."/>
            <person name="Sanchez-Ramirez S."/>
            <person name="Szollosi G.J."/>
            <person name="Szarkandi J.G."/>
            <person name="Papp V."/>
            <person name="Albert L."/>
            <person name="Andreopoulos W."/>
            <person name="Angelini C."/>
            <person name="Antonin V."/>
            <person name="Barry K.W."/>
            <person name="Bougher N.L."/>
            <person name="Buchanan P."/>
            <person name="Buyck B."/>
            <person name="Bense V."/>
            <person name="Catcheside P."/>
            <person name="Chovatia M."/>
            <person name="Cooper J."/>
            <person name="Damon W."/>
            <person name="Desjardin D."/>
            <person name="Finy P."/>
            <person name="Geml J."/>
            <person name="Haridas S."/>
            <person name="Hughes K."/>
            <person name="Justo A."/>
            <person name="Karasinski D."/>
            <person name="Kautmanova I."/>
            <person name="Kiss B."/>
            <person name="Kocsube S."/>
            <person name="Kotiranta H."/>
            <person name="LaButti K.M."/>
            <person name="Lechner B.E."/>
            <person name="Liimatainen K."/>
            <person name="Lipzen A."/>
            <person name="Lukacs Z."/>
            <person name="Mihaltcheva S."/>
            <person name="Morgado L.N."/>
            <person name="Niskanen T."/>
            <person name="Noordeloos M.E."/>
            <person name="Ohm R.A."/>
            <person name="Ortiz-Santana B."/>
            <person name="Ovrebo C."/>
            <person name="Racz N."/>
            <person name="Riley R."/>
            <person name="Savchenko A."/>
            <person name="Shiryaev A."/>
            <person name="Soop K."/>
            <person name="Spirin V."/>
            <person name="Szebenyi C."/>
            <person name="Tomsovsky M."/>
            <person name="Tulloss R.E."/>
            <person name="Uehling J."/>
            <person name="Grigoriev I.V."/>
            <person name="Vagvolgyi C."/>
            <person name="Papp T."/>
            <person name="Martin F.M."/>
            <person name="Miettinen O."/>
            <person name="Hibbett D.S."/>
            <person name="Nagy L.G."/>
        </authorList>
    </citation>
    <scope>NUCLEOTIDE SEQUENCE [LARGE SCALE GENOMIC DNA]</scope>
    <source>
        <strain evidence="3 4">CBS 166.37</strain>
    </source>
</reference>
<proteinExistence type="predicted"/>
<gene>
    <name evidence="3" type="ORF">BDQ12DRAFT_668404</name>
</gene>